<dbReference type="PANTHER" id="PTHR43156:SF2">
    <property type="entry name" value="STAGE II SPORULATION PROTEIN E"/>
    <property type="match status" value="1"/>
</dbReference>
<feature type="domain" description="Response regulatory" evidence="5">
    <location>
        <begin position="3"/>
        <end position="119"/>
    </location>
</feature>
<dbReference type="InterPro" id="IPR001932">
    <property type="entry name" value="PPM-type_phosphatase-like_dom"/>
</dbReference>
<comment type="function">
    <text evidence="3">May play the central regulatory role in sporulation. It may be an element of the effector pathway responsible for the activation of sporulation genes in response to nutritional stress. Spo0A may act in concert with spo0H (a sigma factor) to control the expression of some genes that are critical to the sporulation process.</text>
</comment>
<dbReference type="AlphaFoldDB" id="A0A0L6JLV3"/>
<dbReference type="InterPro" id="IPR052016">
    <property type="entry name" value="Bact_Sigma-Reg"/>
</dbReference>
<evidence type="ECO:0000313" key="6">
    <source>
        <dbReference type="EMBL" id="KNY26801.1"/>
    </source>
</evidence>
<dbReference type="SMART" id="SM00331">
    <property type="entry name" value="PP2C_SIG"/>
    <property type="match status" value="1"/>
</dbReference>
<dbReference type="Pfam" id="PF00072">
    <property type="entry name" value="Response_reg"/>
    <property type="match status" value="1"/>
</dbReference>
<accession>A0A0L6JLV3</accession>
<evidence type="ECO:0000256" key="4">
    <source>
        <dbReference type="PROSITE-ProRule" id="PRU00169"/>
    </source>
</evidence>
<evidence type="ECO:0000256" key="1">
    <source>
        <dbReference type="ARBA" id="ARBA00018672"/>
    </source>
</evidence>
<dbReference type="SUPFAM" id="SSF52172">
    <property type="entry name" value="CheY-like"/>
    <property type="match status" value="1"/>
</dbReference>
<dbReference type="PROSITE" id="PS50110">
    <property type="entry name" value="RESPONSE_REGULATORY"/>
    <property type="match status" value="1"/>
</dbReference>
<dbReference type="InterPro" id="IPR011006">
    <property type="entry name" value="CheY-like_superfamily"/>
</dbReference>
<evidence type="ECO:0000313" key="7">
    <source>
        <dbReference type="Proteomes" id="UP000036923"/>
    </source>
</evidence>
<comment type="caution">
    <text evidence="6">The sequence shown here is derived from an EMBL/GenBank/DDBJ whole genome shotgun (WGS) entry which is preliminary data.</text>
</comment>
<dbReference type="STRING" id="398512.Bccel_2066"/>
<dbReference type="SUPFAM" id="SSF81606">
    <property type="entry name" value="PP2C-like"/>
    <property type="match status" value="1"/>
</dbReference>
<evidence type="ECO:0000256" key="3">
    <source>
        <dbReference type="ARBA" id="ARBA00024867"/>
    </source>
</evidence>
<keyword evidence="7" id="KW-1185">Reference proteome</keyword>
<dbReference type="PANTHER" id="PTHR43156">
    <property type="entry name" value="STAGE II SPORULATION PROTEIN E-RELATED"/>
    <property type="match status" value="1"/>
</dbReference>
<sequence>MPTVLVIDDETTILENIRFNLEMENYNVITASNGEDGLNIFREKINIIDAVITDMRMPKLTGIDVLREVKKLMPEMGVLILTGHGDIENAIQTMKEGAFEYLKKPLNVDQLSIIISKAIEKKNLLLENTNIQKKLLDQNSYLQGLHDSAEKILLNLLPKKLPEMDNVRFSVEYKSSEAVGGDMYDICDIGDYLCFYVFDVSNHGILAAVIAVILKSFLQNIEYNYRQGINKRRFPEIVADLNNEVLINTAENVFATLFLGFLDKKTNVLYYVSAGHVTQYLFNNEKIEPLNSTGTVLGAFEDATYTCSVHQLSPGDKVVLFSDGILEVSNDDIIFGYKNIEKNLMENNSKPIDVITKELLKASAQYGSNDFFDDVTIVGMELIK</sequence>
<dbReference type="GO" id="GO:0000160">
    <property type="term" value="P:phosphorelay signal transduction system"/>
    <property type="evidence" value="ECO:0007669"/>
    <property type="project" value="InterPro"/>
</dbReference>
<dbReference type="Gene3D" id="3.60.40.10">
    <property type="entry name" value="PPM-type phosphatase domain"/>
    <property type="match status" value="1"/>
</dbReference>
<dbReference type="eggNOG" id="COG2204">
    <property type="taxonomic scope" value="Bacteria"/>
</dbReference>
<dbReference type="Gene3D" id="3.40.50.2300">
    <property type="match status" value="1"/>
</dbReference>
<dbReference type="RefSeq" id="WP_036947014.1">
    <property type="nucleotide sequence ID" value="NZ_KN050764.1"/>
</dbReference>
<name>A0A0L6JLV3_9FIRM</name>
<dbReference type="InterPro" id="IPR036457">
    <property type="entry name" value="PPM-type-like_dom_sf"/>
</dbReference>
<dbReference type="Proteomes" id="UP000036923">
    <property type="component" value="Unassembled WGS sequence"/>
</dbReference>
<proteinExistence type="predicted"/>
<dbReference type="EMBL" id="LGTC01000001">
    <property type="protein sequence ID" value="KNY26801.1"/>
    <property type="molecule type" value="Genomic_DNA"/>
</dbReference>
<dbReference type="OrthoDB" id="9763484at2"/>
<protein>
    <recommendedName>
        <fullName evidence="1">Stage 0 sporulation protein A homolog</fullName>
    </recommendedName>
</protein>
<keyword evidence="4" id="KW-0597">Phosphoprotein</keyword>
<dbReference type="GO" id="GO:0016791">
    <property type="term" value="F:phosphatase activity"/>
    <property type="evidence" value="ECO:0007669"/>
    <property type="project" value="TreeGrafter"/>
</dbReference>
<organism evidence="6 7">
    <name type="scientific">Pseudobacteroides cellulosolvens ATCC 35603 = DSM 2933</name>
    <dbReference type="NCBI Taxonomy" id="398512"/>
    <lineage>
        <taxon>Bacteria</taxon>
        <taxon>Bacillati</taxon>
        <taxon>Bacillota</taxon>
        <taxon>Clostridia</taxon>
        <taxon>Eubacteriales</taxon>
        <taxon>Oscillospiraceae</taxon>
        <taxon>Pseudobacteroides</taxon>
    </lineage>
</organism>
<gene>
    <name evidence="6" type="ORF">Bccel_2066</name>
</gene>
<dbReference type="SMART" id="SM00448">
    <property type="entry name" value="REC"/>
    <property type="match status" value="1"/>
</dbReference>
<feature type="modified residue" description="4-aspartylphosphate" evidence="4">
    <location>
        <position position="54"/>
    </location>
</feature>
<dbReference type="eggNOG" id="COG2208">
    <property type="taxonomic scope" value="Bacteria"/>
</dbReference>
<dbReference type="InterPro" id="IPR001789">
    <property type="entry name" value="Sig_transdc_resp-reg_receiver"/>
</dbReference>
<dbReference type="Pfam" id="PF07228">
    <property type="entry name" value="SpoIIE"/>
    <property type="match status" value="1"/>
</dbReference>
<reference evidence="7" key="1">
    <citation type="submission" date="2015-07" db="EMBL/GenBank/DDBJ databases">
        <title>Near-Complete Genome Sequence of the Cellulolytic Bacterium Bacteroides (Pseudobacteroides) cellulosolvens ATCC 35603.</title>
        <authorList>
            <person name="Dassa B."/>
            <person name="Utturkar S.M."/>
            <person name="Klingeman D.M."/>
            <person name="Hurt R.A."/>
            <person name="Keller M."/>
            <person name="Xu J."/>
            <person name="Reddy Y.H.K."/>
            <person name="Borovok I."/>
            <person name="Grinberg I.R."/>
            <person name="Lamed R."/>
            <person name="Zhivin O."/>
            <person name="Bayer E.A."/>
            <person name="Brown S.D."/>
        </authorList>
    </citation>
    <scope>NUCLEOTIDE SEQUENCE [LARGE SCALE GENOMIC DNA]</scope>
    <source>
        <strain evidence="7">DSM 2933</strain>
    </source>
</reference>
<evidence type="ECO:0000256" key="2">
    <source>
        <dbReference type="ARBA" id="ARBA00022801"/>
    </source>
</evidence>
<evidence type="ECO:0000259" key="5">
    <source>
        <dbReference type="PROSITE" id="PS50110"/>
    </source>
</evidence>
<keyword evidence="2" id="KW-0378">Hydrolase</keyword>